<feature type="compositionally biased region" description="Basic and acidic residues" evidence="1">
    <location>
        <begin position="65"/>
        <end position="77"/>
    </location>
</feature>
<feature type="region of interest" description="Disordered" evidence="1">
    <location>
        <begin position="1"/>
        <end position="312"/>
    </location>
</feature>
<accession>A0A448Z7L9</accession>
<dbReference type="InterPro" id="IPR009959">
    <property type="entry name" value="Cyclase_SnoaL-like"/>
</dbReference>
<keyword evidence="3" id="KW-1185">Reference proteome</keyword>
<dbReference type="Proteomes" id="UP000291116">
    <property type="component" value="Unassembled WGS sequence"/>
</dbReference>
<feature type="compositionally biased region" description="Basic and acidic residues" evidence="1">
    <location>
        <begin position="257"/>
        <end position="270"/>
    </location>
</feature>
<organism evidence="2 3">
    <name type="scientific">Pseudo-nitzschia multistriata</name>
    <dbReference type="NCBI Taxonomy" id="183589"/>
    <lineage>
        <taxon>Eukaryota</taxon>
        <taxon>Sar</taxon>
        <taxon>Stramenopiles</taxon>
        <taxon>Ochrophyta</taxon>
        <taxon>Bacillariophyta</taxon>
        <taxon>Bacillariophyceae</taxon>
        <taxon>Bacillariophycidae</taxon>
        <taxon>Bacillariales</taxon>
        <taxon>Bacillariaceae</taxon>
        <taxon>Pseudo-nitzschia</taxon>
    </lineage>
</organism>
<dbReference type="AlphaFoldDB" id="A0A448Z7L9"/>
<feature type="compositionally biased region" description="Basic residues" evidence="1">
    <location>
        <begin position="212"/>
        <end position="229"/>
    </location>
</feature>
<evidence type="ECO:0000313" key="3">
    <source>
        <dbReference type="Proteomes" id="UP000291116"/>
    </source>
</evidence>
<dbReference type="PANTHER" id="PTHR38436:SF1">
    <property type="entry name" value="ESTER CYCLASE"/>
    <property type="match status" value="1"/>
</dbReference>
<evidence type="ECO:0000313" key="2">
    <source>
        <dbReference type="EMBL" id="VEU38047.1"/>
    </source>
</evidence>
<feature type="compositionally biased region" description="Low complexity" evidence="1">
    <location>
        <begin position="291"/>
        <end position="307"/>
    </location>
</feature>
<sequence>MGLFGRKSNIGRDEKQQQLKPPSMYEQGGPNDNADDVDLSESMNDDYDDFHEYNHDDDDASVASHMEEMTTDPHDDYFDFMDPEAMANAASASASGPQQQLQEVSRSSFPQRHTNGDKYYKNASPSFHSSHDALKRSNSSSSKNCAADHENDTNAIPERTNSATALVHNSNERSNGHSRKREDPLVPVTSSLSPAATARSVSSRSTATGRVSRSHNSRSTSKTHSRSRSSRTQLSHSHSHSRKSSRSAGGGSRSKMKLGEKLRNGGDRKSRPSASGKASSTTALEKQEQVAPSPAAKARASAKSSPSGDLVEQQQHEILAMQIQQLSLLQQQREQEQQHPSPAHPIDESETTRDLVKTFIGEIWNRGEISSISKVCSPRLRFNSESGLEKVGHEGFSQMVLSVRSSLEDYHCEIHSMVVEGRKCFCRLKFTGKHVGTLLGCPATHKLVSWSGASEFTVCPKRHQILKVWELGDIKTLEKQLKID</sequence>
<dbReference type="EMBL" id="CAACVS010000151">
    <property type="protein sequence ID" value="VEU38047.1"/>
    <property type="molecule type" value="Genomic_DNA"/>
</dbReference>
<name>A0A448Z7L9_9STRA</name>
<gene>
    <name evidence="2" type="ORF">PSNMU_V1.4_AUG-EV-PASAV3_0048580</name>
</gene>
<feature type="compositionally biased region" description="Polar residues" evidence="1">
    <location>
        <begin position="272"/>
        <end position="284"/>
    </location>
</feature>
<feature type="compositionally biased region" description="Polar residues" evidence="1">
    <location>
        <begin position="96"/>
        <end position="113"/>
    </location>
</feature>
<protein>
    <submittedName>
        <fullName evidence="2">Uncharacterized protein</fullName>
    </submittedName>
</protein>
<dbReference type="SUPFAM" id="SSF54427">
    <property type="entry name" value="NTF2-like"/>
    <property type="match status" value="1"/>
</dbReference>
<dbReference type="Gene3D" id="3.10.450.50">
    <property type="match status" value="1"/>
</dbReference>
<feature type="compositionally biased region" description="Polar residues" evidence="1">
    <location>
        <begin position="159"/>
        <end position="169"/>
    </location>
</feature>
<feature type="compositionally biased region" description="Basic and acidic residues" evidence="1">
    <location>
        <begin position="170"/>
        <end position="184"/>
    </location>
</feature>
<feature type="region of interest" description="Disordered" evidence="1">
    <location>
        <begin position="329"/>
        <end position="352"/>
    </location>
</feature>
<feature type="compositionally biased region" description="Low complexity" evidence="1">
    <location>
        <begin position="85"/>
        <end position="95"/>
    </location>
</feature>
<feature type="compositionally biased region" description="Acidic residues" evidence="1">
    <location>
        <begin position="33"/>
        <end position="60"/>
    </location>
</feature>
<reference evidence="2 3" key="1">
    <citation type="submission" date="2019-01" db="EMBL/GenBank/DDBJ databases">
        <authorList>
            <person name="Ferrante I. M."/>
        </authorList>
    </citation>
    <scope>NUCLEOTIDE SEQUENCE [LARGE SCALE GENOMIC DNA]</scope>
    <source>
        <strain evidence="2 3">B856</strain>
    </source>
</reference>
<evidence type="ECO:0000256" key="1">
    <source>
        <dbReference type="SAM" id="MobiDB-lite"/>
    </source>
</evidence>
<dbReference type="Pfam" id="PF07366">
    <property type="entry name" value="SnoaL"/>
    <property type="match status" value="1"/>
</dbReference>
<dbReference type="GO" id="GO:0030638">
    <property type="term" value="P:polyketide metabolic process"/>
    <property type="evidence" value="ECO:0007669"/>
    <property type="project" value="InterPro"/>
</dbReference>
<dbReference type="PANTHER" id="PTHR38436">
    <property type="entry name" value="POLYKETIDE CYCLASE SNOAL-LIKE DOMAIN"/>
    <property type="match status" value="1"/>
</dbReference>
<feature type="compositionally biased region" description="Low complexity" evidence="1">
    <location>
        <begin position="195"/>
        <end position="211"/>
    </location>
</feature>
<dbReference type="InterPro" id="IPR032710">
    <property type="entry name" value="NTF2-like_dom_sf"/>
</dbReference>
<proteinExistence type="predicted"/>
<dbReference type="OrthoDB" id="41330at2759"/>